<dbReference type="Proteomes" id="UP000460221">
    <property type="component" value="Unassembled WGS sequence"/>
</dbReference>
<dbReference type="InterPro" id="IPR011330">
    <property type="entry name" value="Glyco_hydro/deAcase_b/a-brl"/>
</dbReference>
<dbReference type="PROSITE" id="PS51257">
    <property type="entry name" value="PROKAR_LIPOPROTEIN"/>
    <property type="match status" value="1"/>
</dbReference>
<dbReference type="AlphaFoldDB" id="A0A7K1FNC1"/>
<dbReference type="EMBL" id="WLYK01000006">
    <property type="protein sequence ID" value="MTD15628.1"/>
    <property type="molecule type" value="Genomic_DNA"/>
</dbReference>
<dbReference type="PANTHER" id="PTHR45985">
    <property type="match status" value="1"/>
</dbReference>
<feature type="compositionally biased region" description="Low complexity" evidence="1">
    <location>
        <begin position="59"/>
        <end position="94"/>
    </location>
</feature>
<feature type="region of interest" description="Disordered" evidence="1">
    <location>
        <begin position="50"/>
        <end position="98"/>
    </location>
</feature>
<dbReference type="SUPFAM" id="SSF88713">
    <property type="entry name" value="Glycoside hydrolase/deacetylase"/>
    <property type="match status" value="1"/>
</dbReference>
<evidence type="ECO:0000256" key="1">
    <source>
        <dbReference type="SAM" id="MobiDB-lite"/>
    </source>
</evidence>
<gene>
    <name evidence="3" type="ORF">GIS00_16975</name>
</gene>
<protein>
    <submittedName>
        <fullName evidence="3">Polysaccharide deacetylase</fullName>
    </submittedName>
</protein>
<proteinExistence type="predicted"/>
<evidence type="ECO:0000313" key="3">
    <source>
        <dbReference type="EMBL" id="MTD15628.1"/>
    </source>
</evidence>
<organism evidence="3 4">
    <name type="scientific">Nakamurella alba</name>
    <dbReference type="NCBI Taxonomy" id="2665158"/>
    <lineage>
        <taxon>Bacteria</taxon>
        <taxon>Bacillati</taxon>
        <taxon>Actinomycetota</taxon>
        <taxon>Actinomycetes</taxon>
        <taxon>Nakamurellales</taxon>
        <taxon>Nakamurellaceae</taxon>
        <taxon>Nakamurella</taxon>
    </lineage>
</organism>
<dbReference type="PANTHER" id="PTHR45985:SF3">
    <property type="entry name" value="CHITIN DEACETYLASE-LIKE 4"/>
    <property type="match status" value="1"/>
</dbReference>
<reference evidence="3 4" key="1">
    <citation type="submission" date="2019-11" db="EMBL/GenBank/DDBJ databases">
        <authorList>
            <person name="Jiang L.-Q."/>
        </authorList>
    </citation>
    <scope>NUCLEOTIDE SEQUENCE [LARGE SCALE GENOMIC DNA]</scope>
    <source>
        <strain evidence="3 4">YIM 132087</strain>
    </source>
</reference>
<feature type="signal peptide" evidence="2">
    <location>
        <begin position="1"/>
        <end position="35"/>
    </location>
</feature>
<comment type="caution">
    <text evidence="3">The sequence shown here is derived from an EMBL/GenBank/DDBJ whole genome shotgun (WGS) entry which is preliminary data.</text>
</comment>
<feature type="chain" id="PRO_5029874856" evidence="2">
    <location>
        <begin position="36"/>
        <end position="464"/>
    </location>
</feature>
<keyword evidence="2" id="KW-0732">Signal</keyword>
<evidence type="ECO:0000256" key="2">
    <source>
        <dbReference type="SAM" id="SignalP"/>
    </source>
</evidence>
<accession>A0A7K1FNC1</accession>
<dbReference type="RefSeq" id="WP_154769593.1">
    <property type="nucleotide sequence ID" value="NZ_WLYK01000006.1"/>
</dbReference>
<evidence type="ECO:0000313" key="4">
    <source>
        <dbReference type="Proteomes" id="UP000460221"/>
    </source>
</evidence>
<keyword evidence="4" id="KW-1185">Reference proteome</keyword>
<sequence>MRDIVLLRRRARRLPIVLLGLGALLLTACSGGEQAAVTVTSEVVVPATGGVTSSSGAVTDPTSASSSSSIDPTSSSADPSSTTPSTASTTKSGGASDGGVAYQVPAGDVVKTEPDGFTITKLRKGDKVPQFIVFSFDGVGWHEKWDYWFDLASKVPLHWTGFLSGTYMLSDATKDKYTGPGHVAGKSSIPWASASDLPVEIADLNKAVAAGDEIGTHFNGHFCDDNPPGGGDWNTADWNNELDQFFALVKDVDANNGISDQLQVDLSQVKGERTPCLTGHKADLYPALEAHGMNYDSSFTRVGLSWPTLSEDGKVWEMGMSEFPTHGTGHVQITMDYNYYAQQEPDAIGSGTPPAAAQSKIDSQQVLDTYADMYKAATTDGVNEPIILGNHFNDWNNNAYSDAVGNFALQYCGKENTYCVPFRDLVDWMEAQDPAVLADLQNHQSNLGGCPYDAWPKCTGLIQY</sequence>
<dbReference type="InterPro" id="IPR052740">
    <property type="entry name" value="CE4"/>
</dbReference>
<name>A0A7K1FNC1_9ACTN</name>
<dbReference type="GO" id="GO:0005975">
    <property type="term" value="P:carbohydrate metabolic process"/>
    <property type="evidence" value="ECO:0007669"/>
    <property type="project" value="InterPro"/>
</dbReference>
<dbReference type="Gene3D" id="3.20.20.370">
    <property type="entry name" value="Glycoside hydrolase/deacetylase"/>
    <property type="match status" value="1"/>
</dbReference>